<protein>
    <recommendedName>
        <fullName evidence="2">lysozyme</fullName>
        <ecNumber evidence="2">3.2.1.17</ecNumber>
    </recommendedName>
</protein>
<reference evidence="10" key="1">
    <citation type="journal article" date="2023" name="Genome Biol. Evol.">
        <title>Long-read-based Genome Assembly of Drosophila gunungcola Reveals Fewer Chemosensory Genes in Flower-breeding Species.</title>
        <authorList>
            <person name="Negi A."/>
            <person name="Liao B.Y."/>
            <person name="Yeh S.D."/>
        </authorList>
    </citation>
    <scope>NUCLEOTIDE SEQUENCE</scope>
    <source>
        <strain evidence="10">Sukarami</strain>
    </source>
</reference>
<keyword evidence="6" id="KW-0326">Glycosidase</keyword>
<dbReference type="AlphaFoldDB" id="A0A9P9YRN9"/>
<evidence type="ECO:0000313" key="11">
    <source>
        <dbReference type="Proteomes" id="UP001059596"/>
    </source>
</evidence>
<evidence type="ECO:0000256" key="4">
    <source>
        <dbReference type="ARBA" id="ARBA00022638"/>
    </source>
</evidence>
<dbReference type="Proteomes" id="UP001059596">
    <property type="component" value="Unassembled WGS sequence"/>
</dbReference>
<feature type="transmembrane region" description="Helical" evidence="9">
    <location>
        <begin position="57"/>
        <end position="78"/>
    </location>
</feature>
<name>A0A9P9YRN9_9MUSC</name>
<comment type="catalytic activity">
    <reaction evidence="1">
        <text>Hydrolysis of (1-&gt;4)-beta-linkages between N-acetylmuramic acid and N-acetyl-D-glucosamine residues in a peptidoglycan and between N-acetyl-D-glucosamine residues in chitodextrins.</text>
        <dbReference type="EC" id="3.2.1.17"/>
    </reaction>
</comment>
<dbReference type="InterPro" id="IPR008597">
    <property type="entry name" value="Invert_lysozyme"/>
</dbReference>
<evidence type="ECO:0000256" key="5">
    <source>
        <dbReference type="ARBA" id="ARBA00022801"/>
    </source>
</evidence>
<comment type="caution">
    <text evidence="10">The sequence shown here is derived from an EMBL/GenBank/DDBJ whole genome shotgun (WGS) entry which is preliminary data.</text>
</comment>
<evidence type="ECO:0000256" key="9">
    <source>
        <dbReference type="SAM" id="Phobius"/>
    </source>
</evidence>
<keyword evidence="5" id="KW-0378">Hydrolase</keyword>
<keyword evidence="9" id="KW-1133">Transmembrane helix</keyword>
<dbReference type="Gene3D" id="1.10.530.10">
    <property type="match status" value="1"/>
</dbReference>
<dbReference type="PANTHER" id="PTHR11195:SF22">
    <property type="entry name" value="LYSOZYME"/>
    <property type="match status" value="1"/>
</dbReference>
<keyword evidence="9" id="KW-0472">Membrane</keyword>
<evidence type="ECO:0000256" key="1">
    <source>
        <dbReference type="ARBA" id="ARBA00000632"/>
    </source>
</evidence>
<dbReference type="CDD" id="cd16890">
    <property type="entry name" value="lyz_i"/>
    <property type="match status" value="1"/>
</dbReference>
<dbReference type="GO" id="GO:0003796">
    <property type="term" value="F:lysozyme activity"/>
    <property type="evidence" value="ECO:0007669"/>
    <property type="project" value="UniProtKB-EC"/>
</dbReference>
<dbReference type="Pfam" id="PF05497">
    <property type="entry name" value="Destabilase"/>
    <property type="match status" value="1"/>
</dbReference>
<feature type="disulfide bond" evidence="7">
    <location>
        <begin position="193"/>
        <end position="199"/>
    </location>
</feature>
<evidence type="ECO:0000256" key="3">
    <source>
        <dbReference type="ARBA" id="ARBA00022529"/>
    </source>
</evidence>
<feature type="disulfide bond" evidence="7">
    <location>
        <begin position="137"/>
        <end position="223"/>
    </location>
</feature>
<evidence type="ECO:0000256" key="6">
    <source>
        <dbReference type="ARBA" id="ARBA00023295"/>
    </source>
</evidence>
<organism evidence="10 11">
    <name type="scientific">Drosophila gunungcola</name>
    <name type="common">fruit fly</name>
    <dbReference type="NCBI Taxonomy" id="103775"/>
    <lineage>
        <taxon>Eukaryota</taxon>
        <taxon>Metazoa</taxon>
        <taxon>Ecdysozoa</taxon>
        <taxon>Arthropoda</taxon>
        <taxon>Hexapoda</taxon>
        <taxon>Insecta</taxon>
        <taxon>Pterygota</taxon>
        <taxon>Neoptera</taxon>
        <taxon>Endopterygota</taxon>
        <taxon>Diptera</taxon>
        <taxon>Brachycera</taxon>
        <taxon>Muscomorpha</taxon>
        <taxon>Ephydroidea</taxon>
        <taxon>Drosophilidae</taxon>
        <taxon>Drosophila</taxon>
        <taxon>Sophophora</taxon>
    </lineage>
</organism>
<keyword evidence="3" id="KW-0929">Antimicrobial</keyword>
<evidence type="ECO:0000256" key="8">
    <source>
        <dbReference type="SAM" id="MobiDB-lite"/>
    </source>
</evidence>
<dbReference type="EMBL" id="JAMKOV010000003">
    <property type="protein sequence ID" value="KAI8041655.1"/>
    <property type="molecule type" value="Genomic_DNA"/>
</dbReference>
<accession>A0A9P9YRN9</accession>
<evidence type="ECO:0000313" key="10">
    <source>
        <dbReference type="EMBL" id="KAI8041655.1"/>
    </source>
</evidence>
<dbReference type="PROSITE" id="PS51909">
    <property type="entry name" value="LYSOZYME_I"/>
    <property type="match status" value="1"/>
</dbReference>
<feature type="region of interest" description="Disordered" evidence="8">
    <location>
        <begin position="1"/>
        <end position="24"/>
    </location>
</feature>
<evidence type="ECO:0000256" key="7">
    <source>
        <dbReference type="PIRSR" id="PIRSR608597-3"/>
    </source>
</evidence>
<dbReference type="GO" id="GO:0031640">
    <property type="term" value="P:killing of cells of another organism"/>
    <property type="evidence" value="ECO:0007669"/>
    <property type="project" value="UniProtKB-KW"/>
</dbReference>
<sequence>MEQTTSSSVAELAQNGEEMETDASKVLDHQEYAEALSISGRSRKRRWSRRWCRAREVLSVGAIFIALLLIIGAIYMHLRQKHRLGRLHITLKDREREEDGLAAEDEDFHLVTAAAVAAQTITTFRPSPSTSHPSDECLACMATTATANIPAICGNRGRGKEPCGIYRISHDYWQDALRIVDPDDSLAQDYERCVVVKDCAERIVRGYVQRYGWDCNGDGRIECRDHVILHMRGPGGCRRQEPLGEGTEIRLENCLKYKGIA</sequence>
<evidence type="ECO:0000256" key="2">
    <source>
        <dbReference type="ARBA" id="ARBA00012732"/>
    </source>
</evidence>
<dbReference type="GO" id="GO:0042742">
    <property type="term" value="P:defense response to bacterium"/>
    <property type="evidence" value="ECO:0007669"/>
    <property type="project" value="UniProtKB-KW"/>
</dbReference>
<dbReference type="EC" id="3.2.1.17" evidence="2"/>
<dbReference type="OrthoDB" id="6337871at2759"/>
<gene>
    <name evidence="10" type="ORF">M5D96_005920</name>
</gene>
<keyword evidence="11" id="KW-1185">Reference proteome</keyword>
<keyword evidence="9" id="KW-0812">Transmembrane</keyword>
<keyword evidence="7" id="KW-1015">Disulfide bond</keyword>
<proteinExistence type="predicted"/>
<dbReference type="PANTHER" id="PTHR11195">
    <property type="entry name" value="DESTABILASE-RELATED"/>
    <property type="match status" value="1"/>
</dbReference>
<keyword evidence="4" id="KW-0081">Bacteriolytic enzyme</keyword>